<sequence length="399" mass="46092">MRYQFCLRLIRLLLFLFLQKEEEYLGCCSRLRIIRTQKKSNVYKFYRLLEKDVKEVVVESDPPPDADSRCLGSACQGWMAYIRKKDCQVFLFNPLSSQKIILPSIETLPTVKGVNRNGQSGLVESSMSVFGPHLRPVSPKIFSERVVSDVVLSSSPLDDDCIAVVTYGRDSEVAFCRIRDDPNCWTLLDSPFTTSGQIVYHSGKKLFYALSDCSSKIEAWDLHNDPIKRFHFEEHQTEVLGGEPFPIYKRDKVKSKLRRRPERKDYLVYDHQSEELFVVTRHAYDEHDLLPNNKTTTFGIFKAVFIDDHLVKLQLLKKNSIGNLAIFLNGGYGGFTLSTTEFPELRPSSIYFADNRSCCYDTDSDWRYQDLVINDYKEDSIMDKINSISLLRSWFIPDA</sequence>
<name>A0A2G2X8R6_CAPBA</name>
<keyword evidence="1" id="KW-0732">Signal</keyword>
<dbReference type="OrthoDB" id="642536at2759"/>
<keyword evidence="4" id="KW-1185">Reference proteome</keyword>
<dbReference type="Proteomes" id="UP000224567">
    <property type="component" value="Unassembled WGS sequence"/>
</dbReference>
<organism evidence="3 4">
    <name type="scientific">Capsicum baccatum</name>
    <name type="common">Peruvian pepper</name>
    <dbReference type="NCBI Taxonomy" id="33114"/>
    <lineage>
        <taxon>Eukaryota</taxon>
        <taxon>Viridiplantae</taxon>
        <taxon>Streptophyta</taxon>
        <taxon>Embryophyta</taxon>
        <taxon>Tracheophyta</taxon>
        <taxon>Spermatophyta</taxon>
        <taxon>Magnoliopsida</taxon>
        <taxon>eudicotyledons</taxon>
        <taxon>Gunneridae</taxon>
        <taxon>Pentapetalae</taxon>
        <taxon>asterids</taxon>
        <taxon>lamiids</taxon>
        <taxon>Solanales</taxon>
        <taxon>Solanaceae</taxon>
        <taxon>Solanoideae</taxon>
        <taxon>Capsiceae</taxon>
        <taxon>Capsicum</taxon>
    </lineage>
</organism>
<dbReference type="PANTHER" id="PTHR44259">
    <property type="entry name" value="OS07G0183000 PROTEIN-RELATED"/>
    <property type="match status" value="1"/>
</dbReference>
<dbReference type="EMBL" id="MLFT02000003">
    <property type="protein sequence ID" value="PHT53878.1"/>
    <property type="molecule type" value="Genomic_DNA"/>
</dbReference>
<evidence type="ECO:0000313" key="4">
    <source>
        <dbReference type="Proteomes" id="UP000224567"/>
    </source>
</evidence>
<protein>
    <recommendedName>
        <fullName evidence="2">KIB1-4 beta-propeller domain-containing protein</fullName>
    </recommendedName>
</protein>
<dbReference type="InterPro" id="IPR005174">
    <property type="entry name" value="KIB1-4_b-propeller"/>
</dbReference>
<proteinExistence type="predicted"/>
<dbReference type="InterPro" id="IPR050942">
    <property type="entry name" value="F-box_BR-signaling"/>
</dbReference>
<feature type="domain" description="KIB1-4 beta-propeller" evidence="2">
    <location>
        <begin position="65"/>
        <end position="360"/>
    </location>
</feature>
<evidence type="ECO:0000313" key="3">
    <source>
        <dbReference type="EMBL" id="PHT53878.1"/>
    </source>
</evidence>
<feature type="chain" id="PRO_5013955376" description="KIB1-4 beta-propeller domain-containing protein" evidence="1">
    <location>
        <begin position="21"/>
        <end position="399"/>
    </location>
</feature>
<dbReference type="PANTHER" id="PTHR44259:SF37">
    <property type="entry name" value="DUF1618 DOMAIN-CONTAINING PROTEIN"/>
    <property type="match status" value="1"/>
</dbReference>
<reference evidence="3 4" key="1">
    <citation type="journal article" date="2017" name="Genome Biol.">
        <title>New reference genome sequences of hot pepper reveal the massive evolution of plant disease-resistance genes by retroduplication.</title>
        <authorList>
            <person name="Kim S."/>
            <person name="Park J."/>
            <person name="Yeom S.I."/>
            <person name="Kim Y.M."/>
            <person name="Seo E."/>
            <person name="Kim K.T."/>
            <person name="Kim M.S."/>
            <person name="Lee J.M."/>
            <person name="Cheong K."/>
            <person name="Shin H.S."/>
            <person name="Kim S.B."/>
            <person name="Han K."/>
            <person name="Lee J."/>
            <person name="Park M."/>
            <person name="Lee H.A."/>
            <person name="Lee H.Y."/>
            <person name="Lee Y."/>
            <person name="Oh S."/>
            <person name="Lee J.H."/>
            <person name="Choi E."/>
            <person name="Choi E."/>
            <person name="Lee S.E."/>
            <person name="Jeon J."/>
            <person name="Kim H."/>
            <person name="Choi G."/>
            <person name="Song H."/>
            <person name="Lee J."/>
            <person name="Lee S.C."/>
            <person name="Kwon J.K."/>
            <person name="Lee H.Y."/>
            <person name="Koo N."/>
            <person name="Hong Y."/>
            <person name="Kim R.W."/>
            <person name="Kang W.H."/>
            <person name="Huh J.H."/>
            <person name="Kang B.C."/>
            <person name="Yang T.J."/>
            <person name="Lee Y.H."/>
            <person name="Bennetzen J.L."/>
            <person name="Choi D."/>
        </authorList>
    </citation>
    <scope>NUCLEOTIDE SEQUENCE [LARGE SCALE GENOMIC DNA]</scope>
    <source>
        <strain evidence="4">cv. PBC81</strain>
    </source>
</reference>
<feature type="signal peptide" evidence="1">
    <location>
        <begin position="1"/>
        <end position="20"/>
    </location>
</feature>
<evidence type="ECO:0000259" key="2">
    <source>
        <dbReference type="Pfam" id="PF03478"/>
    </source>
</evidence>
<reference evidence="4" key="2">
    <citation type="journal article" date="2017" name="J. Anim. Genet.">
        <title>Multiple reference genome sequences of hot pepper reveal the massive evolution of plant disease resistance genes by retroduplication.</title>
        <authorList>
            <person name="Kim S."/>
            <person name="Park J."/>
            <person name="Yeom S.-I."/>
            <person name="Kim Y.-M."/>
            <person name="Seo E."/>
            <person name="Kim K.-T."/>
            <person name="Kim M.-S."/>
            <person name="Lee J.M."/>
            <person name="Cheong K."/>
            <person name="Shin H.-S."/>
            <person name="Kim S.-B."/>
            <person name="Han K."/>
            <person name="Lee J."/>
            <person name="Park M."/>
            <person name="Lee H.-A."/>
            <person name="Lee H.-Y."/>
            <person name="Lee Y."/>
            <person name="Oh S."/>
            <person name="Lee J.H."/>
            <person name="Choi E."/>
            <person name="Choi E."/>
            <person name="Lee S.E."/>
            <person name="Jeon J."/>
            <person name="Kim H."/>
            <person name="Choi G."/>
            <person name="Song H."/>
            <person name="Lee J."/>
            <person name="Lee S.-C."/>
            <person name="Kwon J.-K."/>
            <person name="Lee H.-Y."/>
            <person name="Koo N."/>
            <person name="Hong Y."/>
            <person name="Kim R.W."/>
            <person name="Kang W.-H."/>
            <person name="Huh J.H."/>
            <person name="Kang B.-C."/>
            <person name="Yang T.-J."/>
            <person name="Lee Y.-H."/>
            <person name="Bennetzen J.L."/>
            <person name="Choi D."/>
        </authorList>
    </citation>
    <scope>NUCLEOTIDE SEQUENCE [LARGE SCALE GENOMIC DNA]</scope>
    <source>
        <strain evidence="4">cv. PBC81</strain>
    </source>
</reference>
<accession>A0A2G2X8R6</accession>
<comment type="caution">
    <text evidence="3">The sequence shown here is derived from an EMBL/GenBank/DDBJ whole genome shotgun (WGS) entry which is preliminary data.</text>
</comment>
<gene>
    <name evidence="3" type="ORF">CQW23_08340</name>
</gene>
<dbReference type="AlphaFoldDB" id="A0A2G2X8R6"/>
<dbReference type="Pfam" id="PF03478">
    <property type="entry name" value="Beta-prop_KIB1-4"/>
    <property type="match status" value="1"/>
</dbReference>
<evidence type="ECO:0000256" key="1">
    <source>
        <dbReference type="SAM" id="SignalP"/>
    </source>
</evidence>